<accession>Q8IWU1</accession>
<dbReference type="OpenTargets" id="ENSG00000125257"/>
<name>Q8IWU1_HUMAN</name>
<proteinExistence type="evidence at protein level"/>
<keyword evidence="4" id="KW-1185">Reference proteome</keyword>
<dbReference type="EMBL" id="AL157818">
    <property type="status" value="NOT_ANNOTATED_CDS"/>
    <property type="molecule type" value="Genomic_DNA"/>
</dbReference>
<dbReference type="Ensembl" id="ENST00000643842.1">
    <property type="protein sequence ID" value="ENSP00000493861.1"/>
    <property type="gene ID" value="ENSG00000125257.16"/>
</dbReference>
<dbReference type="SMR" id="Q8IWU1"/>
<dbReference type="Bgee" id="ENSG00000125257">
    <property type="expression patterns" value="Expressed in palpebral conjunctiva and 157 other cell types or tissues"/>
</dbReference>
<reference evidence="3" key="1">
    <citation type="journal article" date="2001" name="Nature">
        <title>Initial sequencing and analysis of the human genome.</title>
        <authorList>
            <consortium name="International Human Genome Sequencing Consortium"/>
            <person name="Lander E.S."/>
            <person name="Linton L.M."/>
            <person name="Birren B."/>
            <person name="Nusbaum C."/>
            <person name="Zody M.C."/>
            <person name="Baldwin J."/>
            <person name="Devon K."/>
            <person name="Dewar K."/>
            <person name="Doyle M."/>
            <person name="FitzHugh W."/>
            <person name="Funke R."/>
            <person name="Gage D."/>
            <person name="Harris K."/>
            <person name="Heaford A."/>
            <person name="Howland J."/>
            <person name="Kann L."/>
            <person name="Lehoczky J."/>
            <person name="LeVine R."/>
            <person name="McEwan P."/>
            <person name="McKernan K."/>
            <person name="Meldrim J."/>
            <person name="Mesirov J.P."/>
            <person name="Miranda C."/>
            <person name="Morris W."/>
            <person name="Naylor J."/>
            <person name="Raymond C."/>
            <person name="Rosetti M."/>
            <person name="Santos R."/>
            <person name="Sheridan A."/>
            <person name="Sougnez C."/>
            <person name="Stange-Thomann N."/>
            <person name="Stojanovic N."/>
            <person name="Subramanian A."/>
            <person name="Wyman D."/>
            <person name="Rogers J."/>
            <person name="Sulston J."/>
            <person name="Ainscough R."/>
            <person name="Beck S."/>
            <person name="Bentley D."/>
            <person name="Burton J."/>
            <person name="Clee C."/>
            <person name="Carter N."/>
            <person name="Coulson A."/>
            <person name="Deadman R."/>
            <person name="Deloukas P."/>
            <person name="Dunham A."/>
            <person name="Dunham I."/>
            <person name="Durbin R."/>
            <person name="French L."/>
            <person name="Grafham D."/>
            <person name="Gregory S."/>
            <person name="Hubbard T."/>
            <person name="Humphray S."/>
            <person name="Hunt A."/>
            <person name="Jones M."/>
            <person name="Lloyd C."/>
            <person name="McMurray A."/>
            <person name="Matthews L."/>
            <person name="Mercer S."/>
            <person name="Milne S."/>
            <person name="Mullikin J.C."/>
            <person name="Mungall A."/>
            <person name="Plumb R."/>
            <person name="Ross M."/>
            <person name="Shownkeen R."/>
            <person name="Sims S."/>
            <person name="Waterston R.H."/>
            <person name="Wilson R.K."/>
            <person name="Hillier L.W."/>
            <person name="McPherson J.D."/>
            <person name="Marra M.A."/>
            <person name="Mardis E.R."/>
            <person name="Fulton L.A."/>
            <person name="Chinwalla A.T."/>
            <person name="Pepin K.H."/>
            <person name="Gish W.R."/>
            <person name="Chissoe S.L."/>
            <person name="Wendl M.C."/>
            <person name="Delehaunty K.D."/>
            <person name="Miner T.L."/>
            <person name="Delehaunty A."/>
            <person name="Kramer J.B."/>
            <person name="Cook L.L."/>
            <person name="Fulton R.S."/>
            <person name="Johnson D.L."/>
            <person name="Minx P.J."/>
            <person name="Clifton S.W."/>
            <person name="Hawkins T."/>
            <person name="Branscomb E."/>
            <person name="Predki P."/>
            <person name="Richardson P."/>
            <person name="Wenning S."/>
            <person name="Slezak T."/>
            <person name="Doggett N."/>
            <person name="Cheng J.F."/>
            <person name="Olsen A."/>
            <person name="Lucas S."/>
            <person name="Elkin C."/>
            <person name="Uberbacher E."/>
            <person name="Frazier M."/>
            <person name="Gibbs R.A."/>
            <person name="Muzny D.M."/>
            <person name="Scherer S.E."/>
            <person name="Bouck J.B."/>
            <person name="Sodergren E.J."/>
            <person name="Worley K.C."/>
            <person name="Rives C.M."/>
            <person name="Gorrell J.H."/>
            <person name="Metzker M.L."/>
            <person name="Naylor S.L."/>
            <person name="Kucherlapati R.S."/>
            <person name="Nelson D.L."/>
            <person name="Weinstock G.M."/>
            <person name="Sakaki Y."/>
            <person name="Fujiyama A."/>
            <person name="Hattori M."/>
            <person name="Yada T."/>
            <person name="Toyoda A."/>
            <person name="Itoh T."/>
            <person name="Kawagoe C."/>
            <person name="Watanabe H."/>
            <person name="Totoki Y."/>
            <person name="Taylor T."/>
            <person name="Weissenbach J."/>
            <person name="Heilig R."/>
            <person name="Saurin W."/>
            <person name="Artiguenave F."/>
            <person name="Brottier P."/>
            <person name="Bruls T."/>
            <person name="Pelletier E."/>
            <person name="Robert C."/>
            <person name="Wincker P."/>
            <person name="Smith D.R."/>
            <person name="Doucette-Stamm L."/>
            <person name="Rubenfield M."/>
            <person name="Weinstock K."/>
            <person name="Lee H.M."/>
            <person name="Dubois J."/>
            <person name="Rosenthal A."/>
            <person name="Platzer M."/>
            <person name="Nyakatura G."/>
            <person name="Taudien S."/>
            <person name="Rump A."/>
            <person name="Yang H."/>
            <person name="Yu J."/>
            <person name="Wang J."/>
            <person name="Huang G."/>
            <person name="Gu J."/>
            <person name="Hood L."/>
            <person name="Rowen L."/>
            <person name="Madan A."/>
            <person name="Qin S."/>
            <person name="Davis R.W."/>
            <person name="Federspiel N.A."/>
            <person name="Abola A.P."/>
            <person name="Proctor M.J."/>
            <person name="Myers R.M."/>
            <person name="Schmutz J."/>
            <person name="Dickson M."/>
            <person name="Grimwood J."/>
            <person name="Cox D.R."/>
            <person name="Olson M.V."/>
            <person name="Kaul R."/>
            <person name="Raymond C."/>
            <person name="Shimizu N."/>
            <person name="Kawasaki K."/>
            <person name="Minoshima S."/>
            <person name="Evans G.A."/>
            <person name="Athanasiou M."/>
            <person name="Schultz R."/>
            <person name="Roe B.A."/>
            <person name="Chen F."/>
            <person name="Pan H."/>
            <person name="Ramser J."/>
            <person name="Lehrach H."/>
            <person name="Reinhardt R."/>
            <person name="McCombie W.R."/>
            <person name="de la Bastide M."/>
            <person name="Dedhia N."/>
            <person name="Blocker H."/>
            <person name="Hornischer K."/>
            <person name="Nordsiek G."/>
            <person name="Agarwala R."/>
            <person name="Aravind L."/>
            <person name="Bailey J.A."/>
            <person name="Bateman A."/>
            <person name="Batzoglou S."/>
            <person name="Birney E."/>
            <person name="Bork P."/>
            <person name="Brown D.G."/>
            <person name="Burge C.B."/>
            <person name="Cerutti L."/>
            <person name="Chen H.C."/>
            <person name="Church D."/>
            <person name="Clamp M."/>
            <person name="Copley R.R."/>
            <person name="Doerks T."/>
            <person name="Eddy S.R."/>
            <person name="Eichler E.E."/>
            <person name="Furey T.S."/>
            <person name="Galagan J."/>
            <person name="Gilbert J.G."/>
            <person name="Harmon C."/>
            <person name="Hayashizaki Y."/>
            <person name="Haussler D."/>
            <person name="Hermjakob H."/>
            <person name="Hokamp K."/>
            <person name="Jang W."/>
            <person name="Johnson L.S."/>
            <person name="Jones T.A."/>
            <person name="Kasif S."/>
            <person name="Kaspryzk A."/>
            <person name="Kennedy S."/>
            <person name="Kent W.J."/>
            <person name="Kitts P."/>
            <person name="Koonin E.V."/>
            <person name="Korf I."/>
            <person name="Kulp D."/>
            <person name="Lancet D."/>
            <person name="Lowe T.M."/>
            <person name="McLysaght A."/>
            <person name="Mikkelsen T."/>
            <person name="Moran J.V."/>
            <person name="Mulder N."/>
            <person name="Pollara V.J."/>
            <person name="Ponting C.P."/>
            <person name="Schuler G."/>
            <person name="Schultz J."/>
            <person name="Slater G."/>
            <person name="Smit A.F."/>
            <person name="Stupka E."/>
            <person name="Szustakowski J."/>
            <person name="Thierry-Mieg D."/>
            <person name="Thierry-Mieg J."/>
            <person name="Wagner L."/>
            <person name="Wallis J."/>
            <person name="Wheeler R."/>
            <person name="Williams A."/>
            <person name="Wolf Y.I."/>
            <person name="Wolfe K.H."/>
            <person name="Yang S.P."/>
            <person name="Yeh R.F."/>
            <person name="Collins F."/>
            <person name="Guyer M.S."/>
            <person name="Peterson J."/>
            <person name="Felsenfeld A."/>
            <person name="Wetterstrand K.A."/>
            <person name="Patrinos A."/>
            <person name="Morgan M.J."/>
            <person name="de Jong P."/>
            <person name="Catanese J.J."/>
            <person name="Osoegawa K."/>
            <person name="Shizuya H."/>
            <person name="Choi S."/>
            <person name="Chen Y.J."/>
        </authorList>
    </citation>
    <scope>NUCLEOTIDE SEQUENCE [LARGE SCALE GENOMIC DNA]</scope>
</reference>
<dbReference type="HGNC" id="HGNC:55">
    <property type="gene designation" value="ABCC4"/>
</dbReference>
<dbReference type="ChiTaRS" id="ABCC4">
    <property type="organism name" value="human"/>
</dbReference>
<evidence type="ECO:0000313" key="2">
    <source>
        <dbReference type="EMBL" id="EAX08952.1"/>
    </source>
</evidence>
<organism evidence="1">
    <name type="scientific">Homo sapiens</name>
    <name type="common">Human</name>
    <dbReference type="NCBI Taxonomy" id="9606"/>
    <lineage>
        <taxon>Eukaryota</taxon>
        <taxon>Metazoa</taxon>
        <taxon>Chordata</taxon>
        <taxon>Craniata</taxon>
        <taxon>Vertebrata</taxon>
        <taxon>Euteleostomi</taxon>
        <taxon>Mammalia</taxon>
        <taxon>Eutheria</taxon>
        <taxon>Euarchontoglires</taxon>
        <taxon>Primates</taxon>
        <taxon>Haplorrhini</taxon>
        <taxon>Catarrhini</taxon>
        <taxon>Hominidae</taxon>
        <taxon>Homo</taxon>
    </lineage>
</organism>
<dbReference type="AlphaFoldDB" id="Q8IWU1"/>
<dbReference type="GO" id="GO:0005524">
    <property type="term" value="F:ATP binding"/>
    <property type="evidence" value="ECO:0007669"/>
    <property type="project" value="UniProtKB-KW"/>
</dbReference>
<evidence type="ECO:0007829" key="5">
    <source>
        <dbReference type="PeptideAtlas" id="Q8IWU1"/>
    </source>
</evidence>
<reference evidence="3 4" key="4">
    <citation type="journal article" date="2004" name="Nature">
        <title>The DNA sequence and analysis of human chromosome 13.</title>
        <authorList>
            <person name="Dunham A."/>
            <person name="Matthews L.H."/>
            <person name="Burton J."/>
            <person name="Ashurst J.L."/>
            <person name="Howe K.L."/>
            <person name="Ashcroft K.J."/>
            <person name="Beare D.M."/>
            <person name="Burford D.C."/>
            <person name="Hunt S.E."/>
            <person name="Griffiths-Jones S."/>
            <person name="Jones M.C."/>
            <person name="Keenan S.J."/>
            <person name="Oliver K."/>
            <person name="Scott C.E."/>
            <person name="Ainscough R."/>
            <person name="Almeida J.P."/>
            <person name="Ambrose K.D."/>
            <person name="Andrews D.T."/>
            <person name="Ashwell R.I."/>
            <person name="Babbage A.K."/>
            <person name="Bagguley C.L."/>
            <person name="Bailey J."/>
            <person name="Bannerjee R."/>
            <person name="Barlow K.F."/>
            <person name="Bates K."/>
            <person name="Beasley H."/>
            <person name="Bird C.P."/>
            <person name="Bray-Allen S."/>
            <person name="Brown A.J."/>
            <person name="Brown J.Y."/>
            <person name="Burrill W."/>
            <person name="Carder C."/>
            <person name="Carter N.P."/>
            <person name="Chapman J.C."/>
            <person name="Clamp M.E."/>
            <person name="Clark S.Y."/>
            <person name="Clarke G."/>
            <person name="Clee C.M."/>
            <person name="Clegg S.C."/>
            <person name="Cobley V."/>
            <person name="Collins J.E."/>
            <person name="Corby N."/>
            <person name="Coville G.J."/>
            <person name="Deloukas P."/>
            <person name="Dhami P."/>
            <person name="Dunham I."/>
            <person name="Dunn M."/>
            <person name="Earthrowl M.E."/>
            <person name="Ellington A.G."/>
            <person name="Faulkner L."/>
            <person name="Frankish A.G."/>
            <person name="Frankland J."/>
            <person name="French L."/>
            <person name="Garner P."/>
            <person name="Garnett J."/>
            <person name="Gilbert J.G."/>
            <person name="Gilson C.J."/>
            <person name="Ghori J."/>
            <person name="Grafham D.V."/>
            <person name="Gribble S.M."/>
            <person name="Griffiths C."/>
            <person name="Hall R.E."/>
            <person name="Hammond S."/>
            <person name="Harley J.L."/>
            <person name="Hart E.A."/>
            <person name="Heath P.D."/>
            <person name="Howden P.J."/>
            <person name="Huckle E.J."/>
            <person name="Hunt P.J."/>
            <person name="Hunt A.R."/>
            <person name="Johnson C."/>
            <person name="Johnson D."/>
            <person name="Kay M."/>
            <person name="Kimberley A.M."/>
            <person name="King A."/>
            <person name="Laird G.K."/>
            <person name="Langford C.J."/>
            <person name="Lawlor S."/>
            <person name="Leongamornlert D.A."/>
            <person name="Lloyd D.M."/>
            <person name="Lloyd C."/>
            <person name="Loveland J.E."/>
            <person name="Lovell J."/>
            <person name="Martin S."/>
            <person name="Mashreghi-Mohammadi M."/>
            <person name="McLaren S.J."/>
            <person name="McMurray A."/>
            <person name="Milne S."/>
            <person name="Moore M.J."/>
            <person name="Nickerson T."/>
            <person name="Palmer S.A."/>
            <person name="Pearce A.V."/>
            <person name="Peck A.I."/>
            <person name="Pelan S."/>
            <person name="Phillimore B."/>
            <person name="Porter K.M."/>
            <person name="Rice C.M."/>
            <person name="Searle S."/>
            <person name="Sehra H.K."/>
            <person name="Shownkeen R."/>
            <person name="Skuce C.D."/>
            <person name="Smith M."/>
            <person name="Steward C.A."/>
            <person name="Sycamore N."/>
            <person name="Tester J."/>
            <person name="Thomas D.W."/>
            <person name="Tracey A."/>
            <person name="Tromans A."/>
            <person name="Tubby B."/>
            <person name="Wall M."/>
            <person name="Wallis J.M."/>
            <person name="West A.P."/>
            <person name="Whitehead S.L."/>
            <person name="Willey D.L."/>
            <person name="Wilming L."/>
            <person name="Wray P.W."/>
            <person name="Wright M.W."/>
            <person name="Young L."/>
            <person name="Coulson A."/>
            <person name="Durbin R."/>
            <person name="Hubbard T."/>
            <person name="Sulston J.E."/>
            <person name="Beck S."/>
            <person name="Bentley D.R."/>
            <person name="Rogers J."/>
            <person name="Ross M.T."/>
        </authorList>
    </citation>
    <scope>NUCLEOTIDE SEQUENCE [LARGE SCALE GENOMIC DNA]</scope>
</reference>
<keyword evidence="5 6" id="KW-1267">Proteomics identification</keyword>
<reference evidence="3" key="7">
    <citation type="submission" date="2025-05" db="UniProtKB">
        <authorList>
            <consortium name="Ensembl"/>
        </authorList>
    </citation>
    <scope>IDENTIFICATION</scope>
</reference>
<dbReference type="Proteomes" id="UP000005640">
    <property type="component" value="Chromosome 13"/>
</dbReference>
<reference evidence="1" key="3">
    <citation type="journal article" date="2003" name="Hum. Mol. Genet.">
        <title>Nonsense mediated decay downregulates conserved alternatively spliced ABCC4 transcripts bearing nonsense codons.</title>
        <authorList>
            <person name="Lamba J.K."/>
            <person name="Adachi M."/>
            <person name="Sun D."/>
            <person name="Tammur J."/>
            <person name="Schuetz E.G."/>
            <person name="Allikmets R."/>
            <person name="Schuetz J.D."/>
        </authorList>
    </citation>
    <scope>NUCLEOTIDE SEQUENCE</scope>
</reference>
<reference evidence="2" key="2">
    <citation type="journal article" date="2001" name="Science">
        <title>The sequence of the human genome.</title>
        <authorList>
            <person name="Venter J.C."/>
            <person name="Adams M.D."/>
            <person name="Myers E.W."/>
            <person name="Li P.W."/>
            <person name="Mural R.J."/>
            <person name="Sutton G.G."/>
            <person name="Smith H.O."/>
            <person name="Yandell M."/>
            <person name="Evans C.A."/>
            <person name="Holt R.A."/>
            <person name="Gocayne J.D."/>
            <person name="Amanatides P."/>
            <person name="Ballew R.M."/>
            <person name="Huson D.H."/>
            <person name="Wortman J.R."/>
            <person name="Zhang Q."/>
            <person name="Kodira C.D."/>
            <person name="Zheng X.H."/>
            <person name="Chen L."/>
            <person name="Skupski M."/>
            <person name="Subramanian G."/>
            <person name="Thomas P.D."/>
            <person name="Zhang J."/>
            <person name="Gabor Miklos G.L."/>
            <person name="Nelson C."/>
            <person name="Broder S."/>
            <person name="Clark A.G."/>
            <person name="Nadeau J."/>
            <person name="McKusick V.A."/>
            <person name="Zinder N."/>
            <person name="Levine A.J."/>
            <person name="Roberts R.J."/>
            <person name="Simon M."/>
            <person name="Slayman C."/>
            <person name="Hunkapiller M."/>
            <person name="Bolanos R."/>
            <person name="Delcher A."/>
            <person name="Dew I."/>
            <person name="Fasulo D."/>
            <person name="Flanigan M."/>
            <person name="Florea L."/>
            <person name="Halpern A."/>
            <person name="Hannenhalli S."/>
            <person name="Kravitz S."/>
            <person name="Levy S."/>
            <person name="Mobarry C."/>
            <person name="Reinert K."/>
            <person name="Remington K."/>
            <person name="Abu-Threideh J."/>
            <person name="Beasley E."/>
            <person name="Biddick K."/>
            <person name="Bonazzi V."/>
            <person name="Brandon R."/>
            <person name="Cargill M."/>
            <person name="Chandramouliswaran I."/>
            <person name="Charlab R."/>
            <person name="Chaturvedi K."/>
            <person name="Deng Z."/>
            <person name="Di Francesco V."/>
            <person name="Dunn P."/>
            <person name="Eilbeck K."/>
            <person name="Evangelista C."/>
            <person name="Gabrielian A.E."/>
            <person name="Gan W."/>
            <person name="Ge W."/>
            <person name="Gong F."/>
            <person name="Gu Z."/>
            <person name="Guan P."/>
            <person name="Heiman T.J."/>
            <person name="Higgins M.E."/>
            <person name="Ji R.R."/>
            <person name="Ke Z."/>
            <person name="Ketchum K.A."/>
            <person name="Lai Z."/>
            <person name="Lei Y."/>
            <person name="Li Z."/>
            <person name="Li J."/>
            <person name="Liang Y."/>
            <person name="Lin X."/>
            <person name="Lu F."/>
            <person name="Merkulov G.V."/>
            <person name="Milshina N."/>
            <person name="Moore H.M."/>
            <person name="Naik A.K."/>
            <person name="Narayan V.A."/>
            <person name="Neelam B."/>
            <person name="Nusskern D."/>
            <person name="Rusch D.B."/>
            <person name="Salzberg S."/>
            <person name="Shao W."/>
            <person name="Shue B."/>
            <person name="Sun J."/>
            <person name="Wang Z."/>
            <person name="Wang A."/>
            <person name="Wang X."/>
            <person name="Wang J."/>
            <person name="Wei M."/>
            <person name="Wides R."/>
            <person name="Xiao C."/>
            <person name="Yan C."/>
            <person name="Yao A."/>
            <person name="Ye J."/>
            <person name="Zhan M."/>
            <person name="Zhang W."/>
            <person name="Zhang H."/>
            <person name="Zhao Q."/>
            <person name="Zheng L."/>
            <person name="Zhong F."/>
            <person name="Zhong W."/>
            <person name="Zhu S."/>
            <person name="Zhao S."/>
            <person name="Gilbert D."/>
            <person name="Baumhueter S."/>
            <person name="Spier G."/>
            <person name="Carter C."/>
            <person name="Cravchik A."/>
            <person name="Woodage T."/>
            <person name="Ali F."/>
            <person name="An H."/>
            <person name="Awe A."/>
            <person name="Baldwin D."/>
            <person name="Baden H."/>
            <person name="Barnstead M."/>
            <person name="Barrow I."/>
            <person name="Beeson K."/>
            <person name="Busam D."/>
            <person name="Carver A."/>
            <person name="Center A."/>
            <person name="Cheng M.L."/>
            <person name="Curry L."/>
            <person name="Danaher S."/>
            <person name="Davenport L."/>
            <person name="Desilets R."/>
            <person name="Dietz S."/>
            <person name="Dodson K."/>
            <person name="Doup L."/>
            <person name="Ferriera S."/>
            <person name="Garg N."/>
            <person name="Gluecksmann A."/>
            <person name="Hart B."/>
            <person name="Haynes J."/>
            <person name="Haynes C."/>
            <person name="Heiner C."/>
            <person name="Hladun S."/>
            <person name="Hostin D."/>
            <person name="Houck J."/>
            <person name="Howland T."/>
            <person name="Ibegwam C."/>
            <person name="Johnson J."/>
            <person name="Kalush F."/>
            <person name="Kline L."/>
            <person name="Koduru S."/>
            <person name="Love A."/>
            <person name="Mann F."/>
            <person name="May D."/>
            <person name="McCawley S."/>
            <person name="McIntosh T."/>
            <person name="McMullen I."/>
            <person name="Moy M."/>
            <person name="Moy L."/>
            <person name="Murphy B."/>
            <person name="Nelson K."/>
            <person name="Pfannkoch C."/>
            <person name="Pratts E."/>
            <person name="Puri V."/>
            <person name="Qureshi H."/>
            <person name="Reardon M."/>
            <person name="Rodriguez R."/>
            <person name="Rogers Y.H."/>
            <person name="Romblad D."/>
            <person name="Ruhfel B."/>
            <person name="Scott R."/>
            <person name="Sitter C."/>
            <person name="Smallwood M."/>
            <person name="Stewart E."/>
            <person name="Strong R."/>
            <person name="Suh E."/>
            <person name="Thomas R."/>
            <person name="Tint N.N."/>
            <person name="Tse S."/>
            <person name="Vech C."/>
            <person name="Wang G."/>
            <person name="Wetter J."/>
            <person name="Williams S."/>
            <person name="Williams M."/>
            <person name="Windsor S."/>
            <person name="Winn-Deen E."/>
            <person name="Wolfe K."/>
            <person name="Zaveri J."/>
            <person name="Zaveri K."/>
            <person name="Abril J.F."/>
            <person name="Guigo R."/>
            <person name="Campbell M.J."/>
            <person name="Sjolander K.V."/>
            <person name="Karlak B."/>
            <person name="Kejariwal A."/>
            <person name="Mi H."/>
            <person name="Lazareva B."/>
            <person name="Hatton T."/>
            <person name="Narechania A."/>
            <person name="Diemer K."/>
            <person name="Muruganujan A."/>
            <person name="Guo N."/>
            <person name="Sato S."/>
            <person name="Bafna V."/>
            <person name="Istrail S."/>
            <person name="Lippert R."/>
            <person name="Schwartz R."/>
            <person name="Walenz B."/>
            <person name="Yooseph S."/>
            <person name="Allen D."/>
            <person name="Basu A."/>
            <person name="Baxendale J."/>
            <person name="Blick L."/>
            <person name="Caminha M."/>
            <person name="Carnes-Stine J."/>
            <person name="Caulk P."/>
            <person name="Chiang Y.H."/>
            <person name="Coyne M."/>
            <person name="Dahlke C."/>
            <person name="Mays A."/>
            <person name="Dombroski M."/>
            <person name="Donnelly M."/>
            <person name="Ely D."/>
            <person name="Esparham S."/>
            <person name="Fosler C."/>
            <person name="Gire H."/>
            <person name="Glanowski S."/>
            <person name="Glasser K."/>
            <person name="Glodek A."/>
            <person name="Gorokhov M."/>
            <person name="Graham K."/>
            <person name="Gropman B."/>
            <person name="Harris M."/>
            <person name="Heil J."/>
            <person name="Henderson S."/>
            <person name="Hoover J."/>
            <person name="Jennings D."/>
            <person name="Jordan C."/>
            <person name="Jordan J."/>
            <person name="Kasha J."/>
            <person name="Kagan L."/>
            <person name="Kraft C."/>
            <person name="Levitsky A."/>
            <person name="Lewis M."/>
            <person name="Liu X."/>
            <person name="Lopez J."/>
            <person name="Ma D."/>
            <person name="Majoros W."/>
            <person name="McDaniel J."/>
            <person name="Murphy S."/>
            <person name="Newman M."/>
            <person name="Nguyen T."/>
            <person name="Nguyen N."/>
            <person name="Nodell M."/>
            <person name="Pan S."/>
            <person name="Peck J."/>
            <person name="Peterson M."/>
            <person name="Rowe W."/>
            <person name="Sanders R."/>
            <person name="Scott J."/>
            <person name="Simpson M."/>
            <person name="Smith T."/>
            <person name="Sprague A."/>
            <person name="Stockwell T."/>
            <person name="Turner R."/>
            <person name="Venter E."/>
            <person name="Wang M."/>
            <person name="Wen M."/>
            <person name="Wu D."/>
            <person name="Wu M."/>
            <person name="Xia A."/>
            <person name="Zandieh A."/>
            <person name="Zhu X."/>
        </authorList>
    </citation>
    <scope>NUCLEOTIDE SEQUENCE</scope>
</reference>
<dbReference type="EMBL" id="AL359750">
    <property type="status" value="NOT_ANNOTATED_CDS"/>
    <property type="molecule type" value="Genomic_DNA"/>
</dbReference>
<dbReference type="VEuPathDB" id="HostDB:ENSG00000125257"/>
<evidence type="ECO:0000313" key="4">
    <source>
        <dbReference type="Proteomes" id="UP000005640"/>
    </source>
</evidence>
<reference evidence="3" key="5">
    <citation type="journal article" date="2004" name="Nature">
        <title>Finishing the euchromatic sequence of the human genome.</title>
        <authorList>
            <consortium name="International Human Genome Sequencing Consortium"/>
        </authorList>
    </citation>
    <scope>NUCLEOTIDE SEQUENCE [LARGE SCALE GENOMIC DNA]</scope>
</reference>
<sequence length="39" mass="4644">MLPVYQEVKPNPLQDANLCSRVFFWSPPPLSWKDTCHWI</sequence>
<keyword evidence="1" id="KW-0067">ATP-binding</keyword>
<evidence type="ECO:0007829" key="6">
    <source>
        <dbReference type="ProteomicsDB" id="Q8IWU1"/>
    </source>
</evidence>
<gene>
    <name evidence="1 3" type="primary">ABCC4</name>
    <name evidence="2" type="ORF">hCG_2039665</name>
</gene>
<keyword evidence="1" id="KW-0547">Nucleotide-binding</keyword>
<dbReference type="EMBL" id="CH471085">
    <property type="protein sequence ID" value="EAX08952.1"/>
    <property type="molecule type" value="Genomic_DNA"/>
</dbReference>
<dbReference type="EMBL" id="AL139381">
    <property type="status" value="NOT_ANNOTATED_CDS"/>
    <property type="molecule type" value="Genomic_DNA"/>
</dbReference>
<reference evidence="2" key="6">
    <citation type="submission" date="2005-07" db="EMBL/GenBank/DDBJ databases">
        <authorList>
            <person name="Mural R.J."/>
            <person name="Istrail S."/>
            <person name="Sutton G."/>
            <person name="Florea L."/>
            <person name="Halpern A.L."/>
            <person name="Mobarry C.M."/>
            <person name="Lippert R."/>
            <person name="Walenz B."/>
            <person name="Shatkay H."/>
            <person name="Dew I."/>
            <person name="Miller J.R."/>
            <person name="Flanigan M.J."/>
            <person name="Edwards N.J."/>
            <person name="Bolanos R."/>
            <person name="Fasulo D."/>
            <person name="Halldorsson B.V."/>
            <person name="Hannenhalli S."/>
            <person name="Turner R."/>
            <person name="Yooseph S."/>
            <person name="Lu F."/>
            <person name="Nusskern D.R."/>
            <person name="Shue B.C."/>
            <person name="Zheng X.H."/>
            <person name="Zhong F."/>
            <person name="Delcher A.L."/>
            <person name="Huson D.H."/>
            <person name="Kravitz S.A."/>
            <person name="Mouchard L."/>
            <person name="Reinert K."/>
            <person name="Remington K.A."/>
            <person name="Clark A.G."/>
            <person name="Waterman M.S."/>
            <person name="Eichler E.E."/>
            <person name="Adams M.D."/>
            <person name="Hunkapiller M.W."/>
            <person name="Myers E.W."/>
            <person name="Venter J.C."/>
        </authorList>
    </citation>
    <scope>NUCLEOTIDE SEQUENCE</scope>
</reference>
<dbReference type="ExpressionAtlas" id="Q8IWU1">
    <property type="expression patterns" value="baseline and differential"/>
</dbReference>
<dbReference type="EMBL" id="AL356257">
    <property type="status" value="NOT_ANNOTATED_CDS"/>
    <property type="molecule type" value="Genomic_DNA"/>
</dbReference>
<dbReference type="GeneTree" id="ENSGT00940000153931"/>
<evidence type="ECO:0000313" key="1">
    <source>
        <dbReference type="EMBL" id="AAN08628.1"/>
    </source>
</evidence>
<protein>
    <submittedName>
        <fullName evidence="3">ATP binding cassette subfamily C member 4 (PEL blood group)</fullName>
    </submittedName>
    <submittedName>
        <fullName evidence="1">ATP-binding cassette subfamily C member 4 variant 2</fullName>
    </submittedName>
    <submittedName>
        <fullName evidence="2">ATP-binding cassette, sub-family C (CFTR/MRP), member 4, isoform CRA_d</fullName>
    </submittedName>
</protein>
<evidence type="ECO:0000313" key="3">
    <source>
        <dbReference type="Ensembl" id="ENSP00000493861.1"/>
    </source>
</evidence>
<dbReference type="OrthoDB" id="6500128at2759"/>
<dbReference type="EMBL" id="AY133678">
    <property type="protein sequence ID" value="AAN08628.1"/>
    <property type="molecule type" value="mRNA"/>
</dbReference>